<evidence type="ECO:0000313" key="2">
    <source>
        <dbReference type="Proteomes" id="UP000732105"/>
    </source>
</evidence>
<organism evidence="1 2">
    <name type="scientific">Marinifilum caeruleilacunae</name>
    <dbReference type="NCBI Taxonomy" id="2499076"/>
    <lineage>
        <taxon>Bacteria</taxon>
        <taxon>Pseudomonadati</taxon>
        <taxon>Bacteroidota</taxon>
        <taxon>Bacteroidia</taxon>
        <taxon>Marinilabiliales</taxon>
        <taxon>Marinifilaceae</taxon>
    </lineage>
</organism>
<dbReference type="RefSeq" id="WP_171596596.1">
    <property type="nucleotide sequence ID" value="NZ_RZNH01000032.1"/>
</dbReference>
<protein>
    <submittedName>
        <fullName evidence="1">Uncharacterized protein</fullName>
    </submittedName>
</protein>
<accession>A0ABX1WYY7</accession>
<gene>
    <name evidence="1" type="ORF">ELS83_16110</name>
</gene>
<keyword evidence="2" id="KW-1185">Reference proteome</keyword>
<reference evidence="1 2" key="1">
    <citation type="submission" date="2018-12" db="EMBL/GenBank/DDBJ databases">
        <title>Marinifilum JC070 sp. nov., a marine bacterium isolated from Yongle Blue Hole in the South China Sea.</title>
        <authorList>
            <person name="Fu T."/>
        </authorList>
    </citation>
    <scope>NUCLEOTIDE SEQUENCE [LARGE SCALE GENOMIC DNA]</scope>
    <source>
        <strain evidence="1 2">JC070</strain>
    </source>
</reference>
<evidence type="ECO:0000313" key="1">
    <source>
        <dbReference type="EMBL" id="NOU61332.1"/>
    </source>
</evidence>
<proteinExistence type="predicted"/>
<dbReference type="EMBL" id="RZNH01000032">
    <property type="protein sequence ID" value="NOU61332.1"/>
    <property type="molecule type" value="Genomic_DNA"/>
</dbReference>
<sequence length="96" mass="11319">MREICVPIPFADDNQVAEVEVKFADRKISVQYRLESFVWDVSDDPEFDPESGIAENLLRIYKLKKTIADYDSDWELIQIFTPAENSKYIQVLFRKK</sequence>
<name>A0ABX1WYY7_9BACT</name>
<comment type="caution">
    <text evidence="1">The sequence shown here is derived from an EMBL/GenBank/DDBJ whole genome shotgun (WGS) entry which is preliminary data.</text>
</comment>
<dbReference type="Proteomes" id="UP000732105">
    <property type="component" value="Unassembled WGS sequence"/>
</dbReference>